<accession>A0A1Y2EFD9</accession>
<evidence type="ECO:0000256" key="2">
    <source>
        <dbReference type="SAM" id="SignalP"/>
    </source>
</evidence>
<proteinExistence type="predicted"/>
<feature type="chain" id="PRO_5012440718" evidence="2">
    <location>
        <begin position="17"/>
        <end position="201"/>
    </location>
</feature>
<comment type="caution">
    <text evidence="3">The sequence shown here is derived from an EMBL/GenBank/DDBJ whole genome shotgun (WGS) entry which is preliminary data.</text>
</comment>
<organism evidence="3 4">
    <name type="scientific">Pseudomassariella vexata</name>
    <dbReference type="NCBI Taxonomy" id="1141098"/>
    <lineage>
        <taxon>Eukaryota</taxon>
        <taxon>Fungi</taxon>
        <taxon>Dikarya</taxon>
        <taxon>Ascomycota</taxon>
        <taxon>Pezizomycotina</taxon>
        <taxon>Sordariomycetes</taxon>
        <taxon>Xylariomycetidae</taxon>
        <taxon>Amphisphaeriales</taxon>
        <taxon>Pseudomassariaceae</taxon>
        <taxon>Pseudomassariella</taxon>
    </lineage>
</organism>
<reference evidence="3 4" key="1">
    <citation type="submission" date="2016-07" db="EMBL/GenBank/DDBJ databases">
        <title>Pervasive Adenine N6-methylation of Active Genes in Fungi.</title>
        <authorList>
            <consortium name="DOE Joint Genome Institute"/>
            <person name="Mondo S.J."/>
            <person name="Dannebaum R.O."/>
            <person name="Kuo R.C."/>
            <person name="Labutti K."/>
            <person name="Haridas S."/>
            <person name="Kuo A."/>
            <person name="Salamov A."/>
            <person name="Ahrendt S.R."/>
            <person name="Lipzen A."/>
            <person name="Sullivan W."/>
            <person name="Andreopoulos W.B."/>
            <person name="Clum A."/>
            <person name="Lindquist E."/>
            <person name="Daum C."/>
            <person name="Ramamoorthy G.K."/>
            <person name="Gryganskyi A."/>
            <person name="Culley D."/>
            <person name="Magnuson J.K."/>
            <person name="James T.Y."/>
            <person name="O'Malley M.A."/>
            <person name="Stajich J.E."/>
            <person name="Spatafora J.W."/>
            <person name="Visel A."/>
            <person name="Grigoriev I.V."/>
        </authorList>
    </citation>
    <scope>NUCLEOTIDE SEQUENCE [LARGE SCALE GENOMIC DNA]</scope>
    <source>
        <strain evidence="3 4">CBS 129021</strain>
    </source>
</reference>
<dbReference type="GeneID" id="63781392"/>
<dbReference type="AlphaFoldDB" id="A0A1Y2EFD9"/>
<keyword evidence="2" id="KW-0732">Signal</keyword>
<gene>
    <name evidence="3" type="ORF">BCR38DRAFT_521101</name>
</gene>
<dbReference type="RefSeq" id="XP_040720241.1">
    <property type="nucleotide sequence ID" value="XM_040865180.1"/>
</dbReference>
<protein>
    <submittedName>
        <fullName evidence="3">Uncharacterized protein</fullName>
    </submittedName>
</protein>
<sequence length="201" mass="22019">MRSVFLLAAWVATAQAASLPIVPSKQIHARNPNIATIDKTKRGTVFVGPATSYETDKRSDSFFLEEVDNRDVFTTPELSDEIDRRAVSTTPESGYKEIDRRVFFTVPASDDGEIARRLVFAAHDSGSDEIDRRVVFTAPGSGDDEIDRRSDRVIFTEPVTADDTTGVHKRLYFAIPSSSSGAVEEADPDTAVPPRAAVSKK</sequence>
<dbReference type="EMBL" id="MCFJ01000002">
    <property type="protein sequence ID" value="ORY70291.1"/>
    <property type="molecule type" value="Genomic_DNA"/>
</dbReference>
<feature type="signal peptide" evidence="2">
    <location>
        <begin position="1"/>
        <end position="16"/>
    </location>
</feature>
<evidence type="ECO:0000313" key="4">
    <source>
        <dbReference type="Proteomes" id="UP000193689"/>
    </source>
</evidence>
<dbReference type="Proteomes" id="UP000193689">
    <property type="component" value="Unassembled WGS sequence"/>
</dbReference>
<feature type="region of interest" description="Disordered" evidence="1">
    <location>
        <begin position="178"/>
        <end position="201"/>
    </location>
</feature>
<evidence type="ECO:0000256" key="1">
    <source>
        <dbReference type="SAM" id="MobiDB-lite"/>
    </source>
</evidence>
<dbReference type="InParanoid" id="A0A1Y2EFD9"/>
<name>A0A1Y2EFD9_9PEZI</name>
<keyword evidence="4" id="KW-1185">Reference proteome</keyword>
<evidence type="ECO:0000313" key="3">
    <source>
        <dbReference type="EMBL" id="ORY70291.1"/>
    </source>
</evidence>